<dbReference type="GO" id="GO:0016787">
    <property type="term" value="F:hydrolase activity"/>
    <property type="evidence" value="ECO:0007669"/>
    <property type="project" value="UniProtKB-KW"/>
</dbReference>
<dbReference type="Gene3D" id="3.30.1360.40">
    <property type="match status" value="1"/>
</dbReference>
<evidence type="ECO:0000259" key="4">
    <source>
        <dbReference type="SMART" id="SM00796"/>
    </source>
</evidence>
<name>A0A2N3Y125_SACSN</name>
<dbReference type="Gene3D" id="2.40.100.10">
    <property type="entry name" value="Cyclophilin-like"/>
    <property type="match status" value="1"/>
</dbReference>
<dbReference type="InterPro" id="IPR003833">
    <property type="entry name" value="CT_C_D"/>
</dbReference>
<dbReference type="EMBL" id="PJNB01000001">
    <property type="protein sequence ID" value="PKW16593.1"/>
    <property type="molecule type" value="Genomic_DNA"/>
</dbReference>
<protein>
    <submittedName>
        <fullName evidence="5">KipI family sensor histidine kinase inhibitor</fullName>
    </submittedName>
</protein>
<organism evidence="5 6">
    <name type="scientific">Saccharopolyspora spinosa</name>
    <dbReference type="NCBI Taxonomy" id="60894"/>
    <lineage>
        <taxon>Bacteria</taxon>
        <taxon>Bacillati</taxon>
        <taxon>Actinomycetota</taxon>
        <taxon>Actinomycetes</taxon>
        <taxon>Pseudonocardiales</taxon>
        <taxon>Pseudonocardiaceae</taxon>
        <taxon>Saccharopolyspora</taxon>
    </lineage>
</organism>
<comment type="caution">
    <text evidence="5">The sequence shown here is derived from an EMBL/GenBank/DDBJ whole genome shotgun (WGS) entry which is preliminary data.</text>
</comment>
<keyword evidence="6" id="KW-1185">Reference proteome</keyword>
<sequence length="208" mass="22248">MTDARRLRWAGERGLLIDVSEGENAHALASWLRSSEHSGGLVEIVPGPRTVLAVADREVLDLVAQDLARAPVSKSRPLTGEAVGVEVVYDGADLDLVCQQTGLTRDEVVHLHSSATFLVDFFGFSPGLAFTVGIPERLRVPRLGSPRTNVPAGSVAIANEYTVIYPGGTPGGWSIIGRSVSPPLWDPRRSPPNLINVGDQVRFRAVGP</sequence>
<dbReference type="InterPro" id="IPR010016">
    <property type="entry name" value="PxpB"/>
</dbReference>
<evidence type="ECO:0000313" key="5">
    <source>
        <dbReference type="EMBL" id="PKW16593.1"/>
    </source>
</evidence>
<gene>
    <name evidence="5" type="ORF">A8926_4435</name>
</gene>
<evidence type="ECO:0000313" key="6">
    <source>
        <dbReference type="Proteomes" id="UP000233786"/>
    </source>
</evidence>
<dbReference type="PANTHER" id="PTHR34698:SF2">
    <property type="entry name" value="5-OXOPROLINASE SUBUNIT B"/>
    <property type="match status" value="1"/>
</dbReference>
<keyword evidence="3" id="KW-0067">ATP-binding</keyword>
<keyword evidence="5" id="KW-0649">Protein kinase inhibitor</keyword>
<dbReference type="RefSeq" id="WP_010315056.1">
    <property type="nucleotide sequence ID" value="NZ_CP061007.1"/>
</dbReference>
<accession>A0A2N3Y125</accession>
<dbReference type="SMART" id="SM00796">
    <property type="entry name" value="AHS1"/>
    <property type="match status" value="1"/>
</dbReference>
<proteinExistence type="predicted"/>
<keyword evidence="2" id="KW-0378">Hydrolase</keyword>
<dbReference type="AlphaFoldDB" id="A0A2N3Y125"/>
<reference evidence="5" key="1">
    <citation type="submission" date="2017-12" db="EMBL/GenBank/DDBJ databases">
        <title>Sequencing the genomes of 1000 Actinobacteria strains.</title>
        <authorList>
            <person name="Klenk H.-P."/>
        </authorList>
    </citation>
    <scope>NUCLEOTIDE SEQUENCE [LARGE SCALE GENOMIC DNA]</scope>
    <source>
        <strain evidence="5">DSM 44228</strain>
    </source>
</reference>
<evidence type="ECO:0000256" key="3">
    <source>
        <dbReference type="ARBA" id="ARBA00022840"/>
    </source>
</evidence>
<evidence type="ECO:0000256" key="1">
    <source>
        <dbReference type="ARBA" id="ARBA00022741"/>
    </source>
</evidence>
<dbReference type="GO" id="GO:0005524">
    <property type="term" value="F:ATP binding"/>
    <property type="evidence" value="ECO:0007669"/>
    <property type="project" value="UniProtKB-KW"/>
</dbReference>
<feature type="domain" description="Carboxyltransferase" evidence="4">
    <location>
        <begin position="5"/>
        <end position="195"/>
    </location>
</feature>
<dbReference type="Proteomes" id="UP000233786">
    <property type="component" value="Unassembled WGS sequence"/>
</dbReference>
<dbReference type="PANTHER" id="PTHR34698">
    <property type="entry name" value="5-OXOPROLINASE SUBUNIT B"/>
    <property type="match status" value="1"/>
</dbReference>
<evidence type="ECO:0000256" key="2">
    <source>
        <dbReference type="ARBA" id="ARBA00022801"/>
    </source>
</evidence>
<dbReference type="SUPFAM" id="SSF50891">
    <property type="entry name" value="Cyclophilin-like"/>
    <property type="match status" value="1"/>
</dbReference>
<dbReference type="STRING" id="994479.GCA_000194155_07382"/>
<dbReference type="Pfam" id="PF02682">
    <property type="entry name" value="CT_C_D"/>
    <property type="match status" value="1"/>
</dbReference>
<dbReference type="InterPro" id="IPR029000">
    <property type="entry name" value="Cyclophilin-like_dom_sf"/>
</dbReference>
<keyword evidence="1" id="KW-0547">Nucleotide-binding</keyword>